<accession>A0A6A7BCP5</accession>
<proteinExistence type="predicted"/>
<organism evidence="2 3">
    <name type="scientific">Plenodomus tracheiphilus IPT5</name>
    <dbReference type="NCBI Taxonomy" id="1408161"/>
    <lineage>
        <taxon>Eukaryota</taxon>
        <taxon>Fungi</taxon>
        <taxon>Dikarya</taxon>
        <taxon>Ascomycota</taxon>
        <taxon>Pezizomycotina</taxon>
        <taxon>Dothideomycetes</taxon>
        <taxon>Pleosporomycetidae</taxon>
        <taxon>Pleosporales</taxon>
        <taxon>Pleosporineae</taxon>
        <taxon>Leptosphaeriaceae</taxon>
        <taxon>Plenodomus</taxon>
    </lineage>
</organism>
<keyword evidence="3" id="KW-1185">Reference proteome</keyword>
<feature type="transmembrane region" description="Helical" evidence="1">
    <location>
        <begin position="44"/>
        <end position="62"/>
    </location>
</feature>
<evidence type="ECO:0000313" key="2">
    <source>
        <dbReference type="EMBL" id="KAF2853130.1"/>
    </source>
</evidence>
<feature type="transmembrane region" description="Helical" evidence="1">
    <location>
        <begin position="328"/>
        <end position="347"/>
    </location>
</feature>
<feature type="transmembrane region" description="Helical" evidence="1">
    <location>
        <begin position="395"/>
        <end position="418"/>
    </location>
</feature>
<dbReference type="SUPFAM" id="SSF103473">
    <property type="entry name" value="MFS general substrate transporter"/>
    <property type="match status" value="1"/>
</dbReference>
<evidence type="ECO:0008006" key="4">
    <source>
        <dbReference type="Google" id="ProtNLM"/>
    </source>
</evidence>
<feature type="transmembrane region" description="Helical" evidence="1">
    <location>
        <begin position="82"/>
        <end position="104"/>
    </location>
</feature>
<keyword evidence="1" id="KW-0812">Transmembrane</keyword>
<protein>
    <recommendedName>
        <fullName evidence="4">MFS general substrate transporter</fullName>
    </recommendedName>
</protein>
<keyword evidence="1" id="KW-1133">Transmembrane helix</keyword>
<dbReference type="AlphaFoldDB" id="A0A6A7BCP5"/>
<feature type="transmembrane region" description="Helical" evidence="1">
    <location>
        <begin position="208"/>
        <end position="228"/>
    </location>
</feature>
<reference evidence="2" key="1">
    <citation type="submission" date="2020-01" db="EMBL/GenBank/DDBJ databases">
        <authorList>
            <consortium name="DOE Joint Genome Institute"/>
            <person name="Haridas S."/>
            <person name="Albert R."/>
            <person name="Binder M."/>
            <person name="Bloem J."/>
            <person name="Labutti K."/>
            <person name="Salamov A."/>
            <person name="Andreopoulos B."/>
            <person name="Baker S.E."/>
            <person name="Barry K."/>
            <person name="Bills G."/>
            <person name="Bluhm B.H."/>
            <person name="Cannon C."/>
            <person name="Castanera R."/>
            <person name="Culley D.E."/>
            <person name="Daum C."/>
            <person name="Ezra D."/>
            <person name="Gonzalez J.B."/>
            <person name="Henrissat B."/>
            <person name="Kuo A."/>
            <person name="Liang C."/>
            <person name="Lipzen A."/>
            <person name="Lutzoni F."/>
            <person name="Magnuson J."/>
            <person name="Mondo S."/>
            <person name="Nolan M."/>
            <person name="Ohm R."/>
            <person name="Pangilinan J."/>
            <person name="Park H.-J."/>
            <person name="Ramirez L."/>
            <person name="Alfaro M."/>
            <person name="Sun H."/>
            <person name="Tritt A."/>
            <person name="Yoshinaga Y."/>
            <person name="Zwiers L.-H."/>
            <person name="Turgeon B.G."/>
            <person name="Goodwin S.B."/>
            <person name="Spatafora J.W."/>
            <person name="Crous P.W."/>
            <person name="Grigoriev I.V."/>
        </authorList>
    </citation>
    <scope>NUCLEOTIDE SEQUENCE</scope>
    <source>
        <strain evidence="2">IPT5</strain>
    </source>
</reference>
<feature type="transmembrane region" description="Helical" evidence="1">
    <location>
        <begin position="301"/>
        <end position="321"/>
    </location>
</feature>
<dbReference type="Proteomes" id="UP000799423">
    <property type="component" value="Unassembled WGS sequence"/>
</dbReference>
<sequence length="461" mass="50001">MLHPPTFKSVNSGLGSNSNPHKEVFADAISQAQPETAPSLRIKALWAHALVLFNVCGIPLSYGTYFEYYHNTLLPTKPPSSLAIPIALQILCILGTPSLIGYIYHALGREREWWRLIFIIAGVVAVAAQVALQWCNQYVLLLILQGPLLGSALGTVWTVSTLVLASHCKSNVPLVSVFCGFTGFVGAVVYTCIAPWGLRSQEGGKKGWAQAISAIIMFGTLLVAYVLMRRVKVDVMKAWTRRYRLKLKLPSNFTRDLRRPSTILFLLGYTAIFFSIFIHPIHGLLILTQPPTLKSPEEATIVWLTTLGVAACTACLSAHFYTHRRIGVVNMFASSAVLAGAAVLAPLRMSQSYISYLLAAVYGVALGGLLPLHIMAAAMFLAPENNKGKSWREDVAARVALIMAIAGMCAFAGMVTAAAVIENMERGIDVALRIAGSGLIGGGMLVAGARFVKWRKLWYAV</sequence>
<keyword evidence="1" id="KW-0472">Membrane</keyword>
<feature type="transmembrane region" description="Helical" evidence="1">
    <location>
        <begin position="113"/>
        <end position="132"/>
    </location>
</feature>
<feature type="transmembrane region" description="Helical" evidence="1">
    <location>
        <begin position="172"/>
        <end position="196"/>
    </location>
</feature>
<feature type="transmembrane region" description="Helical" evidence="1">
    <location>
        <begin position="430"/>
        <end position="452"/>
    </location>
</feature>
<dbReference type="InterPro" id="IPR036259">
    <property type="entry name" value="MFS_trans_sf"/>
</dbReference>
<dbReference type="OrthoDB" id="3797192at2759"/>
<gene>
    <name evidence="2" type="ORF">T440DRAFT_466120</name>
</gene>
<evidence type="ECO:0000313" key="3">
    <source>
        <dbReference type="Proteomes" id="UP000799423"/>
    </source>
</evidence>
<feature type="transmembrane region" description="Helical" evidence="1">
    <location>
        <begin position="353"/>
        <end position="383"/>
    </location>
</feature>
<name>A0A6A7BCP5_9PLEO</name>
<feature type="transmembrane region" description="Helical" evidence="1">
    <location>
        <begin position="263"/>
        <end position="281"/>
    </location>
</feature>
<feature type="transmembrane region" description="Helical" evidence="1">
    <location>
        <begin position="138"/>
        <end position="165"/>
    </location>
</feature>
<dbReference type="EMBL" id="MU006296">
    <property type="protein sequence ID" value="KAF2853130.1"/>
    <property type="molecule type" value="Genomic_DNA"/>
</dbReference>
<evidence type="ECO:0000256" key="1">
    <source>
        <dbReference type="SAM" id="Phobius"/>
    </source>
</evidence>